<reference evidence="5" key="1">
    <citation type="submission" date="2022-01" db="EMBL/GenBank/DDBJ databases">
        <authorList>
            <person name="Braso-Vives M."/>
        </authorList>
    </citation>
    <scope>NUCLEOTIDE SEQUENCE</scope>
</reference>
<dbReference type="EMBL" id="OV696688">
    <property type="protein sequence ID" value="CAH1258921.1"/>
    <property type="molecule type" value="Genomic_DNA"/>
</dbReference>
<dbReference type="InterPro" id="IPR036291">
    <property type="entry name" value="NAD(P)-bd_dom_sf"/>
</dbReference>
<sequence length="414" mass="45632">MLAMQDQHLGEVKSLSHPGGQRVYFVKHDILGLPDADKTAAIVALAQHGVNIKEYADTLVDRKHVRLNLISYTGNMEVFTLLEIIAVLWVTYLVFTWWLEKGRVSQLADKTVVITGCDTGFGNLLARRLDQLGLRVFAGCLTEAGVAELRQSCSERLQPIQMDVTSSDSVQAALRVVEEAVGSKGLWGLVNNAGILGCAVATAEWVTLSDYKVALNVNLLGMAALNVNLLGMIDVTKTFLPLLKKSRGRVVNVASAAGRLPFASNTHYSVSKYGVEAFSDSLRRAMRCFGIKVHIIEPGVYRTNISNLDILIRGLDDNWQRQSPETREEYGEEFLQAAKDTVVAIDRISEDPVAVVDAMEHALCATHPRSRYVVGWKAWLVVVPISWLPTDLGDLAYRLVLRKEATPASCKKDE</sequence>
<evidence type="ECO:0000313" key="6">
    <source>
        <dbReference type="Proteomes" id="UP000838412"/>
    </source>
</evidence>
<dbReference type="PANTHER" id="PTHR43313:SF1">
    <property type="entry name" value="3BETA-HYDROXYSTEROID DEHYDROGENASE DHS-16"/>
    <property type="match status" value="1"/>
</dbReference>
<keyword evidence="4" id="KW-0812">Transmembrane</keyword>
<keyword evidence="6" id="KW-1185">Reference proteome</keyword>
<dbReference type="InterPro" id="IPR002347">
    <property type="entry name" value="SDR_fam"/>
</dbReference>
<evidence type="ECO:0000256" key="4">
    <source>
        <dbReference type="SAM" id="Phobius"/>
    </source>
</evidence>
<proteinExistence type="inferred from homology"/>
<dbReference type="PANTHER" id="PTHR43313">
    <property type="entry name" value="SHORT-CHAIN DEHYDROGENASE/REDUCTASE FAMILY 9C"/>
    <property type="match status" value="1"/>
</dbReference>
<gene>
    <name evidence="5" type="primary">HSD17B6</name>
    <name evidence="5" type="ORF">BLAG_LOCUS16335</name>
</gene>
<dbReference type="OrthoDB" id="5296at2759"/>
<dbReference type="Gene3D" id="3.40.50.720">
    <property type="entry name" value="NAD(P)-binding Rossmann-like Domain"/>
    <property type="match status" value="1"/>
</dbReference>
<dbReference type="AlphaFoldDB" id="A0A8K0ELS5"/>
<keyword evidence="4" id="KW-0472">Membrane</keyword>
<organism evidence="5 6">
    <name type="scientific">Branchiostoma lanceolatum</name>
    <name type="common">Common lancelet</name>
    <name type="synonym">Amphioxus lanceolatum</name>
    <dbReference type="NCBI Taxonomy" id="7740"/>
    <lineage>
        <taxon>Eukaryota</taxon>
        <taxon>Metazoa</taxon>
        <taxon>Chordata</taxon>
        <taxon>Cephalochordata</taxon>
        <taxon>Leptocardii</taxon>
        <taxon>Amphioxiformes</taxon>
        <taxon>Branchiostomatidae</taxon>
        <taxon>Branchiostoma</taxon>
    </lineage>
</organism>
<feature type="transmembrane region" description="Helical" evidence="4">
    <location>
        <begin position="78"/>
        <end position="99"/>
    </location>
</feature>
<dbReference type="InterPro" id="IPR020904">
    <property type="entry name" value="Sc_DH/Rdtase_CS"/>
</dbReference>
<name>A0A8K0ELS5_BRALA</name>
<evidence type="ECO:0000256" key="1">
    <source>
        <dbReference type="ARBA" id="ARBA00006484"/>
    </source>
</evidence>
<keyword evidence="4" id="KW-1133">Transmembrane helix</keyword>
<evidence type="ECO:0000256" key="3">
    <source>
        <dbReference type="RuleBase" id="RU000363"/>
    </source>
</evidence>
<dbReference type="Pfam" id="PF00106">
    <property type="entry name" value="adh_short"/>
    <property type="match status" value="1"/>
</dbReference>
<dbReference type="PRINTS" id="PR00080">
    <property type="entry name" value="SDRFAMILY"/>
</dbReference>
<dbReference type="PROSITE" id="PS00061">
    <property type="entry name" value="ADH_SHORT"/>
    <property type="match status" value="1"/>
</dbReference>
<dbReference type="Proteomes" id="UP000838412">
    <property type="component" value="Chromosome 3"/>
</dbReference>
<evidence type="ECO:0000313" key="5">
    <source>
        <dbReference type="EMBL" id="CAH1258921.1"/>
    </source>
</evidence>
<evidence type="ECO:0000256" key="2">
    <source>
        <dbReference type="ARBA" id="ARBA00023002"/>
    </source>
</evidence>
<protein>
    <submittedName>
        <fullName evidence="5">HSD17B6 protein</fullName>
    </submittedName>
</protein>
<keyword evidence="2" id="KW-0560">Oxidoreductase</keyword>
<dbReference type="PRINTS" id="PR00081">
    <property type="entry name" value="GDHRDH"/>
</dbReference>
<dbReference type="GO" id="GO:0016491">
    <property type="term" value="F:oxidoreductase activity"/>
    <property type="evidence" value="ECO:0007669"/>
    <property type="project" value="UniProtKB-KW"/>
</dbReference>
<comment type="similarity">
    <text evidence="1 3">Belongs to the short-chain dehydrogenases/reductases (SDR) family.</text>
</comment>
<dbReference type="GO" id="GO:0008202">
    <property type="term" value="P:steroid metabolic process"/>
    <property type="evidence" value="ECO:0007669"/>
    <property type="project" value="TreeGrafter"/>
</dbReference>
<accession>A0A8K0ELS5</accession>
<dbReference type="SUPFAM" id="SSF51735">
    <property type="entry name" value="NAD(P)-binding Rossmann-fold domains"/>
    <property type="match status" value="1"/>
</dbReference>